<sequence length="232" mass="27472">MNKKDSLDSLLYQYAEKALDDKYESEIDHYLNKLEEENLSMDISFKEFWENRSKYENSPTIIRKKRKKLALTLVASLIFAVILIGPSRVATYADYIYNKIVTVFKEGTNINYKDDFSSKKFIVQKLNYIPEGFELVEENNIKEIPREYDAYYINKKTEKHISYIQRIVSKDSVTLDTEDAKTYEKKIDDKKAFIIEKGDFNTILVEYNNYIYLLDGNIPLEELEKMFISIFE</sequence>
<keyword evidence="2" id="KW-1185">Reference proteome</keyword>
<evidence type="ECO:0000313" key="1">
    <source>
        <dbReference type="EMBL" id="QQK08958.1"/>
    </source>
</evidence>
<protein>
    <submittedName>
        <fullName evidence="1">DUF4367 domain-containing protein</fullName>
    </submittedName>
</protein>
<proteinExistence type="predicted"/>
<dbReference type="EMBL" id="CP066744">
    <property type="protein sequence ID" value="QQK08958.1"/>
    <property type="molecule type" value="Genomic_DNA"/>
</dbReference>
<reference evidence="1 2" key="1">
    <citation type="journal article" date="2022" name="Int. J. Syst. Evol. Microbiol.">
        <title>Miniphocaeibacter halophilus sp. nov., an ammonium-tolerant acetate-producing bacterium isolated from a biogas system.</title>
        <authorList>
            <person name="Schnurer A."/>
            <person name="Singh A."/>
            <person name="Bi S."/>
            <person name="Qiao W."/>
            <person name="Westerholm M."/>
        </authorList>
    </citation>
    <scope>NUCLEOTIDE SEQUENCE [LARGE SCALE GENOMIC DNA]</scope>
    <source>
        <strain evidence="1 2">AMB_01</strain>
    </source>
</reference>
<accession>A0AC61N2Z2</accession>
<gene>
    <name evidence="1" type="ORF">JFY71_05320</name>
</gene>
<organism evidence="1 2">
    <name type="scientific">Miniphocaeibacter halophilus</name>
    <dbReference type="NCBI Taxonomy" id="2931922"/>
    <lineage>
        <taxon>Bacteria</taxon>
        <taxon>Bacillati</taxon>
        <taxon>Bacillota</taxon>
        <taxon>Tissierellia</taxon>
        <taxon>Tissierellales</taxon>
        <taxon>Peptoniphilaceae</taxon>
        <taxon>Miniphocaeibacter</taxon>
    </lineage>
</organism>
<dbReference type="Proteomes" id="UP000595814">
    <property type="component" value="Chromosome"/>
</dbReference>
<name>A0AC61N2Z2_9FIRM</name>
<evidence type="ECO:0000313" key="2">
    <source>
        <dbReference type="Proteomes" id="UP000595814"/>
    </source>
</evidence>